<keyword evidence="1" id="KW-0812">Transmembrane</keyword>
<proteinExistence type="predicted"/>
<keyword evidence="1" id="KW-1133">Transmembrane helix</keyword>
<reference evidence="2 3" key="1">
    <citation type="submission" date="2019-08" db="EMBL/GenBank/DDBJ databases">
        <authorList>
            <person name="Seo M.-J."/>
        </authorList>
    </citation>
    <scope>NUCLEOTIDE SEQUENCE [LARGE SCALE GENOMIC DNA]</scope>
    <source>
        <strain evidence="2 3">KIGAM108</strain>
    </source>
</reference>
<keyword evidence="3" id="KW-1185">Reference proteome</keyword>
<feature type="transmembrane region" description="Helical" evidence="1">
    <location>
        <begin position="6"/>
        <end position="28"/>
    </location>
</feature>
<dbReference type="EMBL" id="VTHL01000040">
    <property type="protein sequence ID" value="TYZ05770.1"/>
    <property type="molecule type" value="Genomic_DNA"/>
</dbReference>
<evidence type="ECO:0000313" key="2">
    <source>
        <dbReference type="EMBL" id="TYZ05770.1"/>
    </source>
</evidence>
<gene>
    <name evidence="2" type="ORF">FY528_20935</name>
</gene>
<sequence length="98" mass="11206">MKKSTVGFGIILLFILALVYNFTLSPLARKGKMHQKESYKIVRGMTKKEVFSIMGPYDKRLQQKDYTVFLYEPHQFASSEVAITFGQDSLVKTVNHGD</sequence>
<name>A0A5D6URT1_9BACT</name>
<accession>A0A5D6URT1</accession>
<protein>
    <recommendedName>
        <fullName evidence="4">Outer membrane protein assembly factor BamE</fullName>
    </recommendedName>
</protein>
<keyword evidence="1" id="KW-0472">Membrane</keyword>
<organism evidence="2 3">
    <name type="scientific">Hymenobacter lutimineralis</name>
    <dbReference type="NCBI Taxonomy" id="2606448"/>
    <lineage>
        <taxon>Bacteria</taxon>
        <taxon>Pseudomonadati</taxon>
        <taxon>Bacteroidota</taxon>
        <taxon>Cytophagia</taxon>
        <taxon>Cytophagales</taxon>
        <taxon>Hymenobacteraceae</taxon>
        <taxon>Hymenobacter</taxon>
    </lineage>
</organism>
<evidence type="ECO:0000256" key="1">
    <source>
        <dbReference type="SAM" id="Phobius"/>
    </source>
</evidence>
<dbReference type="AlphaFoldDB" id="A0A5D6URT1"/>
<comment type="caution">
    <text evidence="2">The sequence shown here is derived from an EMBL/GenBank/DDBJ whole genome shotgun (WGS) entry which is preliminary data.</text>
</comment>
<dbReference type="Proteomes" id="UP000322791">
    <property type="component" value="Unassembled WGS sequence"/>
</dbReference>
<evidence type="ECO:0000313" key="3">
    <source>
        <dbReference type="Proteomes" id="UP000322791"/>
    </source>
</evidence>
<dbReference type="RefSeq" id="WP_149072956.1">
    <property type="nucleotide sequence ID" value="NZ_VTHL01000040.1"/>
</dbReference>
<evidence type="ECO:0008006" key="4">
    <source>
        <dbReference type="Google" id="ProtNLM"/>
    </source>
</evidence>